<gene>
    <name evidence="3" type="ORF">SETTUDRAFT_166637</name>
</gene>
<feature type="transmembrane region" description="Helical" evidence="2">
    <location>
        <begin position="470"/>
        <end position="492"/>
    </location>
</feature>
<dbReference type="RefSeq" id="XP_008021478.1">
    <property type="nucleotide sequence ID" value="XM_008023287.1"/>
</dbReference>
<reference evidence="3 4" key="2">
    <citation type="journal article" date="2013" name="PLoS Genet.">
        <title>Comparative genome structure, secondary metabolite, and effector coding capacity across Cochliobolus pathogens.</title>
        <authorList>
            <person name="Condon B.J."/>
            <person name="Leng Y."/>
            <person name="Wu D."/>
            <person name="Bushley K.E."/>
            <person name="Ohm R.A."/>
            <person name="Otillar R."/>
            <person name="Martin J."/>
            <person name="Schackwitz W."/>
            <person name="Grimwood J."/>
            <person name="MohdZainudin N."/>
            <person name="Xue C."/>
            <person name="Wang R."/>
            <person name="Manning V.A."/>
            <person name="Dhillon B."/>
            <person name="Tu Z.J."/>
            <person name="Steffenson B.J."/>
            <person name="Salamov A."/>
            <person name="Sun H."/>
            <person name="Lowry S."/>
            <person name="LaButti K."/>
            <person name="Han J."/>
            <person name="Copeland A."/>
            <person name="Lindquist E."/>
            <person name="Barry K."/>
            <person name="Schmutz J."/>
            <person name="Baker S.E."/>
            <person name="Ciuffetti L.M."/>
            <person name="Grigoriev I.V."/>
            <person name="Zhong S."/>
            <person name="Turgeon B.G."/>
        </authorList>
    </citation>
    <scope>NUCLEOTIDE SEQUENCE [LARGE SCALE GENOMIC DNA]</scope>
    <source>
        <strain evidence="4">28A</strain>
    </source>
</reference>
<dbReference type="PANTHER" id="PTHR42101:SF1">
    <property type="entry name" value="LOW TEMPERATURE REQUIREMENT A"/>
    <property type="match status" value="1"/>
</dbReference>
<sequence length="690" mass="77985">MGWSFHGHKRDVDAEKHLKRLHKTTPFIESPLVGADHESLVFSQRHEANSVELFFDLFFVANLATFTAYHSITDVDYLLGYIGFFGILWSCWFQITLHDVRFARDSLYERVCKTIQFIVFVGLALVGSQFNPANSKGPRNNTNFRILCYTLVISRGLLAIQYLVVLFFTWRAKYSKIYLPLLLMFIIYGVSMGAFAGMTPAFREGNQKKRHVYLVWYVVMVIEAIFVIAISCIWRMLSFKKTHLMERMSLLTIIVIGEGAIGVTKTVSRIMGKHGLDVEGCFLIMCIIVVLVLVWALYFDNFPHGHYGTIRQQIWSLLHFPLQIAIVGVVEGSQQLALARYVINNTNKAAAKVTEYCVKENLDGEKLQEKLLSLLEYFELDSKLETLSFFDEAQSAIIEIGKTAGICSPENSSKYAFGTNDEESTWPYAFRNVSYSISNGVYTGLGMKLPVDKLEDHSPLEVGLKAWKLVYLYFWASFCLLTICFVIFLFLIRRHKSDLFDWTSVMSRMAAFSVGLAMLALTADDTKVYAAIESPAMLPVLVVLLFLILTIDKLSAIWCNHHLKKSGKPYALEVDEHSHDHHDHHDHASHVTAHETGPLYGHLSHDAGADEEANKAARWSMHPEDMVPLASHRISYNSSQQSLTLQPTHTPPPMVEISHVNPDLEVHTEYTGATSTGYAPVNNTDPHHGA</sequence>
<dbReference type="Pfam" id="PF06772">
    <property type="entry name" value="LtrA"/>
    <property type="match status" value="1"/>
</dbReference>
<feature type="transmembrane region" description="Helical" evidence="2">
    <location>
        <begin position="78"/>
        <end position="97"/>
    </location>
</feature>
<feature type="transmembrane region" description="Helical" evidence="2">
    <location>
        <begin position="280"/>
        <end position="298"/>
    </location>
</feature>
<feature type="transmembrane region" description="Helical" evidence="2">
    <location>
        <begin position="177"/>
        <end position="202"/>
    </location>
</feature>
<feature type="transmembrane region" description="Helical" evidence="2">
    <location>
        <begin position="146"/>
        <end position="171"/>
    </location>
</feature>
<dbReference type="PANTHER" id="PTHR42101">
    <property type="entry name" value="CHROMOSOME 16, WHOLE GENOME SHOTGUN SEQUENCE"/>
    <property type="match status" value="1"/>
</dbReference>
<dbReference type="InterPro" id="IPR010640">
    <property type="entry name" value="Low_temperature_requirement_A"/>
</dbReference>
<name>R0J1S3_EXST2</name>
<dbReference type="OrthoDB" id="3177213at2759"/>
<keyword evidence="2" id="KW-0472">Membrane</keyword>
<dbReference type="eggNOG" id="ENOG502RYB9">
    <property type="taxonomic scope" value="Eukaryota"/>
</dbReference>
<keyword evidence="2" id="KW-0812">Transmembrane</keyword>
<proteinExistence type="predicted"/>
<reference evidence="3 4" key="1">
    <citation type="journal article" date="2012" name="PLoS Pathog.">
        <title>Diverse lifestyles and strategies of plant pathogenesis encoded in the genomes of eighteen Dothideomycetes fungi.</title>
        <authorList>
            <person name="Ohm R.A."/>
            <person name="Feau N."/>
            <person name="Henrissat B."/>
            <person name="Schoch C.L."/>
            <person name="Horwitz B.A."/>
            <person name="Barry K.W."/>
            <person name="Condon B.J."/>
            <person name="Copeland A.C."/>
            <person name="Dhillon B."/>
            <person name="Glaser F."/>
            <person name="Hesse C.N."/>
            <person name="Kosti I."/>
            <person name="LaButti K."/>
            <person name="Lindquist E.A."/>
            <person name="Lucas S."/>
            <person name="Salamov A.A."/>
            <person name="Bradshaw R.E."/>
            <person name="Ciuffetti L."/>
            <person name="Hamelin R.C."/>
            <person name="Kema G.H.J."/>
            <person name="Lawrence C."/>
            <person name="Scott J.A."/>
            <person name="Spatafora J.W."/>
            <person name="Turgeon B.G."/>
            <person name="de Wit P.J.G.M."/>
            <person name="Zhong S."/>
            <person name="Goodwin S.B."/>
            <person name="Grigoriev I.V."/>
        </authorList>
    </citation>
    <scope>NUCLEOTIDE SEQUENCE [LARGE SCALE GENOMIC DNA]</scope>
    <source>
        <strain evidence="4">28A</strain>
    </source>
</reference>
<keyword evidence="4" id="KW-1185">Reference proteome</keyword>
<evidence type="ECO:0000256" key="2">
    <source>
        <dbReference type="SAM" id="Phobius"/>
    </source>
</evidence>
<feature type="transmembrane region" description="Helical" evidence="2">
    <location>
        <begin position="214"/>
        <end position="237"/>
    </location>
</feature>
<organism evidence="3 4">
    <name type="scientific">Exserohilum turcicum (strain 28A)</name>
    <name type="common">Northern leaf blight fungus</name>
    <name type="synonym">Setosphaeria turcica</name>
    <dbReference type="NCBI Taxonomy" id="671987"/>
    <lineage>
        <taxon>Eukaryota</taxon>
        <taxon>Fungi</taxon>
        <taxon>Dikarya</taxon>
        <taxon>Ascomycota</taxon>
        <taxon>Pezizomycotina</taxon>
        <taxon>Dothideomycetes</taxon>
        <taxon>Pleosporomycetidae</taxon>
        <taxon>Pleosporales</taxon>
        <taxon>Pleosporineae</taxon>
        <taxon>Pleosporaceae</taxon>
        <taxon>Exserohilum</taxon>
    </lineage>
</organism>
<dbReference type="EMBL" id="KB908482">
    <property type="protein sequence ID" value="EOA90701.1"/>
    <property type="molecule type" value="Genomic_DNA"/>
</dbReference>
<evidence type="ECO:0000313" key="3">
    <source>
        <dbReference type="EMBL" id="EOA90701.1"/>
    </source>
</evidence>
<dbReference type="AlphaFoldDB" id="R0J1S3"/>
<dbReference type="STRING" id="671987.R0J1S3"/>
<feature type="region of interest" description="Disordered" evidence="1">
    <location>
        <begin position="671"/>
        <end position="690"/>
    </location>
</feature>
<keyword evidence="2" id="KW-1133">Transmembrane helix</keyword>
<protein>
    <recommendedName>
        <fullName evidence="5">Low temperature requirement A</fullName>
    </recommendedName>
</protein>
<accession>R0J1S3</accession>
<feature type="transmembrane region" description="Helical" evidence="2">
    <location>
        <begin position="536"/>
        <end position="559"/>
    </location>
</feature>
<feature type="transmembrane region" description="Helical" evidence="2">
    <location>
        <begin position="499"/>
        <end position="521"/>
    </location>
</feature>
<feature type="transmembrane region" description="Helical" evidence="2">
    <location>
        <begin position="249"/>
        <end position="268"/>
    </location>
</feature>
<dbReference type="HOGENOM" id="CLU_016136_2_1_1"/>
<evidence type="ECO:0008006" key="5">
    <source>
        <dbReference type="Google" id="ProtNLM"/>
    </source>
</evidence>
<evidence type="ECO:0000256" key="1">
    <source>
        <dbReference type="SAM" id="MobiDB-lite"/>
    </source>
</evidence>
<dbReference type="Proteomes" id="UP000016935">
    <property type="component" value="Unassembled WGS sequence"/>
</dbReference>
<feature type="compositionally biased region" description="Polar residues" evidence="1">
    <location>
        <begin position="671"/>
        <end position="684"/>
    </location>
</feature>
<evidence type="ECO:0000313" key="4">
    <source>
        <dbReference type="Proteomes" id="UP000016935"/>
    </source>
</evidence>
<dbReference type="GeneID" id="19399878"/>